<gene>
    <name evidence="2" type="ORF">TNCT_278481</name>
    <name evidence="1" type="ORF">TNCT_706441</name>
</gene>
<sequence length="75" mass="8316">MNGNGASVVSRLEQLSMLQLFVDQIRLNRVALRGYLSSYGNADENDHWRLQELLDLIGVPAIIPEQGSELTMAST</sequence>
<dbReference type="EMBL" id="BMAO01008472">
    <property type="protein sequence ID" value="GFR23699.1"/>
    <property type="molecule type" value="Genomic_DNA"/>
</dbReference>
<reference evidence="2" key="1">
    <citation type="submission" date="2020-07" db="EMBL/GenBank/DDBJ databases">
        <title>Multicomponent nature underlies the extraordinary mechanical properties of spider dragline silk.</title>
        <authorList>
            <person name="Kono N."/>
            <person name="Nakamura H."/>
            <person name="Mori M."/>
            <person name="Yoshida Y."/>
            <person name="Ohtoshi R."/>
            <person name="Malay A.D."/>
            <person name="Moran D.A.P."/>
            <person name="Tomita M."/>
            <person name="Numata K."/>
            <person name="Arakawa K."/>
        </authorList>
    </citation>
    <scope>NUCLEOTIDE SEQUENCE</scope>
</reference>
<evidence type="ECO:0000313" key="1">
    <source>
        <dbReference type="EMBL" id="GFR17238.1"/>
    </source>
</evidence>
<accession>A0A8X6HHF7</accession>
<comment type="caution">
    <text evidence="2">The sequence shown here is derived from an EMBL/GenBank/DDBJ whole genome shotgun (WGS) entry which is preliminary data.</text>
</comment>
<keyword evidence="3" id="KW-1185">Reference proteome</keyword>
<dbReference type="Proteomes" id="UP000887116">
    <property type="component" value="Unassembled WGS sequence"/>
</dbReference>
<protein>
    <submittedName>
        <fullName evidence="2">Uncharacterized protein</fullName>
    </submittedName>
</protein>
<proteinExistence type="predicted"/>
<evidence type="ECO:0000313" key="3">
    <source>
        <dbReference type="Proteomes" id="UP000887116"/>
    </source>
</evidence>
<evidence type="ECO:0000313" key="2">
    <source>
        <dbReference type="EMBL" id="GFR23699.1"/>
    </source>
</evidence>
<dbReference type="EMBL" id="BMAO01007619">
    <property type="protein sequence ID" value="GFR17238.1"/>
    <property type="molecule type" value="Genomic_DNA"/>
</dbReference>
<dbReference type="AlphaFoldDB" id="A0A8X6HHF7"/>
<organism evidence="2 3">
    <name type="scientific">Trichonephila clavata</name>
    <name type="common">Joro spider</name>
    <name type="synonym">Nephila clavata</name>
    <dbReference type="NCBI Taxonomy" id="2740835"/>
    <lineage>
        <taxon>Eukaryota</taxon>
        <taxon>Metazoa</taxon>
        <taxon>Ecdysozoa</taxon>
        <taxon>Arthropoda</taxon>
        <taxon>Chelicerata</taxon>
        <taxon>Arachnida</taxon>
        <taxon>Araneae</taxon>
        <taxon>Araneomorphae</taxon>
        <taxon>Entelegynae</taxon>
        <taxon>Araneoidea</taxon>
        <taxon>Nephilidae</taxon>
        <taxon>Trichonephila</taxon>
    </lineage>
</organism>
<name>A0A8X6HHF7_TRICU</name>